<reference evidence="16 17" key="1">
    <citation type="journal article" date="2018" name="IMA Fungus">
        <title>IMA Genome-F 9: Draft genome sequence of Annulohypoxylon stygium, Aspergillus mulundensis, Berkeleyomyces basicola (syn. Thielaviopsis basicola), Ceratocystis smalleyi, two Cercospora beticola strains, Coleophoma cylindrospora, Fusarium fracticaudum, Phialophora cf. hyalina, and Morchella septimelata.</title>
        <authorList>
            <person name="Wingfield B.D."/>
            <person name="Bills G.F."/>
            <person name="Dong Y."/>
            <person name="Huang W."/>
            <person name="Nel W.J."/>
            <person name="Swalarsk-Parry B.S."/>
            <person name="Vaghefi N."/>
            <person name="Wilken P.M."/>
            <person name="An Z."/>
            <person name="de Beer Z.W."/>
            <person name="De Vos L."/>
            <person name="Chen L."/>
            <person name="Duong T.A."/>
            <person name="Gao Y."/>
            <person name="Hammerbacher A."/>
            <person name="Kikkert J.R."/>
            <person name="Li Y."/>
            <person name="Li H."/>
            <person name="Li K."/>
            <person name="Li Q."/>
            <person name="Liu X."/>
            <person name="Ma X."/>
            <person name="Naidoo K."/>
            <person name="Pethybridge S.J."/>
            <person name="Sun J."/>
            <person name="Steenkamp E.T."/>
            <person name="van der Nest M.A."/>
            <person name="van Wyk S."/>
            <person name="Wingfield M.J."/>
            <person name="Xiong C."/>
            <person name="Yue Q."/>
            <person name="Zhang X."/>
        </authorList>
    </citation>
    <scope>NUCLEOTIDE SEQUENCE [LARGE SCALE GENOMIC DNA]</scope>
    <source>
        <strain evidence="16 17">BP 5553</strain>
    </source>
</reference>
<dbReference type="InterPro" id="IPR051139">
    <property type="entry name" value="Mediator_complx_sub13"/>
</dbReference>
<dbReference type="GO" id="GO:0045944">
    <property type="term" value="P:positive regulation of transcription by RNA polymerase II"/>
    <property type="evidence" value="ECO:0007669"/>
    <property type="project" value="TreeGrafter"/>
</dbReference>
<dbReference type="Pfam" id="PF11597">
    <property type="entry name" value="Med13_N"/>
    <property type="match status" value="1"/>
</dbReference>
<proteinExistence type="inferred from homology"/>
<keyword evidence="4 11" id="KW-0678">Repressor</keyword>
<evidence type="ECO:0000256" key="6">
    <source>
        <dbReference type="ARBA" id="ARBA00023159"/>
    </source>
</evidence>
<organism evidence="16 17">
    <name type="scientific">Venustampulla echinocandica</name>
    <dbReference type="NCBI Taxonomy" id="2656787"/>
    <lineage>
        <taxon>Eukaryota</taxon>
        <taxon>Fungi</taxon>
        <taxon>Dikarya</taxon>
        <taxon>Ascomycota</taxon>
        <taxon>Pezizomycotina</taxon>
        <taxon>Leotiomycetes</taxon>
        <taxon>Helotiales</taxon>
        <taxon>Pleuroascaceae</taxon>
        <taxon>Venustampulla</taxon>
    </lineage>
</organism>
<evidence type="ECO:0000313" key="17">
    <source>
        <dbReference type="Proteomes" id="UP000254866"/>
    </source>
</evidence>
<comment type="caution">
    <text evidence="16">The sequence shown here is derived from an EMBL/GenBank/DDBJ whole genome shotgun (WGS) entry which is preliminary data.</text>
</comment>
<gene>
    <name evidence="16" type="ORF">BP5553_04511</name>
</gene>
<protein>
    <recommendedName>
        <fullName evidence="3 11">Mediator of RNA polymerase II transcription subunit 13</fullName>
    </recommendedName>
    <alternativeName>
        <fullName evidence="10 11">Mediator complex subunit 13</fullName>
    </alternativeName>
</protein>
<evidence type="ECO:0000256" key="11">
    <source>
        <dbReference type="RuleBase" id="RU364134"/>
    </source>
</evidence>
<evidence type="ECO:0000256" key="1">
    <source>
        <dbReference type="ARBA" id="ARBA00004123"/>
    </source>
</evidence>
<dbReference type="GO" id="GO:0003713">
    <property type="term" value="F:transcription coactivator activity"/>
    <property type="evidence" value="ECO:0007669"/>
    <property type="project" value="TreeGrafter"/>
</dbReference>
<evidence type="ECO:0000256" key="5">
    <source>
        <dbReference type="ARBA" id="ARBA00023015"/>
    </source>
</evidence>
<dbReference type="GeneID" id="43597360"/>
<evidence type="ECO:0000256" key="8">
    <source>
        <dbReference type="ARBA" id="ARBA00023242"/>
    </source>
</evidence>
<accession>A0A370TNI3</accession>
<evidence type="ECO:0000259" key="14">
    <source>
        <dbReference type="Pfam" id="PF11597"/>
    </source>
</evidence>
<evidence type="ECO:0000259" key="15">
    <source>
        <dbReference type="Pfam" id="PF18296"/>
    </source>
</evidence>
<comment type="similarity">
    <text evidence="2 11">Belongs to the Mediator complex subunit 13 family.</text>
</comment>
<dbReference type="Proteomes" id="UP000254866">
    <property type="component" value="Unassembled WGS sequence"/>
</dbReference>
<dbReference type="OrthoDB" id="103819at2759"/>
<evidence type="ECO:0000256" key="7">
    <source>
        <dbReference type="ARBA" id="ARBA00023163"/>
    </source>
</evidence>
<feature type="region of interest" description="Disordered" evidence="12">
    <location>
        <begin position="1352"/>
        <end position="1396"/>
    </location>
</feature>
<keyword evidence="6 11" id="KW-0010">Activator</keyword>
<evidence type="ECO:0000259" key="13">
    <source>
        <dbReference type="Pfam" id="PF06333"/>
    </source>
</evidence>
<feature type="compositionally biased region" description="Polar residues" evidence="12">
    <location>
        <begin position="1352"/>
        <end position="1379"/>
    </location>
</feature>
<comment type="subunit">
    <text evidence="11">Component of the SRB8-11 complex, which itself associates with the Mediator complex.</text>
</comment>
<feature type="domain" description="Mediator complex subunit Med13 N-terminal" evidence="14">
    <location>
        <begin position="4"/>
        <end position="384"/>
    </location>
</feature>
<evidence type="ECO:0000256" key="2">
    <source>
        <dbReference type="ARBA" id="ARBA00009354"/>
    </source>
</evidence>
<sequence>MDPGEYRTNVLSFNNFASIKYEYLEPDACYPGPARKPLQRAEAAWRQAGKLVHHDTLRDGIWVFQNTNASNSSADRPGDNGIVTENGIGEAQGVQLVVKAKGIFEPASLIRSKQATPALYSASSNSSPSSSLENPVRNAQALNARSVSANALLNPSLEPSATSPGLKSPNKTEDMWPLMKDVHENFISAALGSLVYLLCRDEGFIPLNPRTLISGYPKSPDKTWPQGANATTLATLDISLTSLGTLVIKAHSDAASGLQGLVNDSAAADKLAPGAALWLAPGGNAAKYYSQQDDKAKLLTAPASSVTSDSRPITLDGATFKTWQSNCLEWLSAKGIHTAPIESGGWILVQILVGHSPYLNAEYQGIPILEGRTVVPWPAALCFQTASSGTLPASEKPISGNRDPLAFSEEWYSGKDDRAALILKRQKERQVAEALSIEQAEVEARALQSGTFSPAVLRRGSNAGAMYPTPPDAIHHTVGVTPSFDGAGSTPGNVNPFNIHDGTMTAPTNSGMSENDVDMWASAEKKERTSLNPHFNDNDNDADNLFGDLGGDLFGTADITEADFNFFDEPDDVQPTQMTGTPGPSNVITAQETLAFEDPFSLNSAKENGMGPPNAIVRNQNNQDTTDPSSEQLEASRMQVAQIGTKNFMLENTETSSSCKQGKPSSAPVKPNFNQEYIYQQLVKELDTGAPKTPARKASLFNKINFENTLSSVDKKYGAHGQYTFTGDKKHLKPLDALGIPQTEYLNARRRVPINEQESANLARVLVEENVAGPPESTDPMDFLMDSDCMSQVSEQDDSSLTAEDTVSKNIVERNWLGDNGSGDSISASFDAMAMDFEQSASTPQSVPGSQMLLFDADPADWSLTTYFTTPEPEVQSDTLSDLERIATAQILADQAVSGTLQLPRISGSESPTPVNKTTITRGLVRTLAKVAKVLFEDITPCTMRSFLEIQGIPVLNQGLRLPPRPMNPRAPNTPDPARSNNPFSLPPPQLELRRSDSKLSILPAAVRFWDNLGLAPSMGGKDVNAVCIFPDIAGVSTNANTFLEQMKSSYESYRLGNHDRATSKDIVDGLIPFSVESDHQDGPRYLATLQETVARLSRALCSLTVEEKNFVVYFVYPVDSPTLLVHICSAFQHLFNLYRKALADKKMRASNELVLQLIPGDFVASPTSIVVPLPSEYARLALEVYDRCVDFTSSTSSPAIMLEQPLPKSIDFKLSPYPSPSLLQENTCLHIAYAQSIDDRWVAAVWTDNRGTQQMTASYCLGRKSEPLSMHFSEVAHEIWETTLDFISSKKIHWRIMIARVGVMDPSEVDFWTGLAATESDAHINLTLIAVQTDPSLRLLPPSVTLTISGNGPQAVTPVSTPQSVPSIMSPDNSTTPARETANAATPGDAPVEPDRDARLIDYTDQSWGAVLSHRLNNSNSLLELNPALISGYLIKRGGTYSDDTPIVIEVNIVHSEVVGNPRTFHESLLREILGYYRGLATLARVRGMVDPVKDGRPWHIAAAEKAVKTLYMLM</sequence>
<keyword evidence="5 11" id="KW-0805">Transcription regulation</keyword>
<dbReference type="InterPro" id="IPR041285">
    <property type="entry name" value="MID_MedPIWI"/>
</dbReference>
<feature type="region of interest" description="Disordered" evidence="12">
    <location>
        <begin position="153"/>
        <end position="172"/>
    </location>
</feature>
<keyword evidence="8 11" id="KW-0539">Nucleus</keyword>
<dbReference type="InterPro" id="IPR009401">
    <property type="entry name" value="Med13_C"/>
</dbReference>
<evidence type="ECO:0000256" key="3">
    <source>
        <dbReference type="ARBA" id="ARBA00019618"/>
    </source>
</evidence>
<comment type="function">
    <text evidence="9 11">Component of the SRB8-11 complex. The SRB8-11 complex is a regulatory module of the Mediator complex which is itself involved in regulation of basal and activated RNA polymerase II-dependent transcription. The SRB8-11 complex may be involved in the transcriptional repression of a subset of genes regulated by Mediator. It may inhibit the association of the Mediator complex with RNA polymerase II to form the holoenzyme complex.</text>
</comment>
<dbReference type="GO" id="GO:0016592">
    <property type="term" value="C:mediator complex"/>
    <property type="evidence" value="ECO:0007669"/>
    <property type="project" value="InterPro"/>
</dbReference>
<evidence type="ECO:0000313" key="16">
    <source>
        <dbReference type="EMBL" id="RDL37078.1"/>
    </source>
</evidence>
<name>A0A370TNI3_9HELO</name>
<evidence type="ECO:0000256" key="4">
    <source>
        <dbReference type="ARBA" id="ARBA00022491"/>
    </source>
</evidence>
<evidence type="ECO:0000256" key="12">
    <source>
        <dbReference type="SAM" id="MobiDB-lite"/>
    </source>
</evidence>
<evidence type="ECO:0000256" key="9">
    <source>
        <dbReference type="ARBA" id="ARBA00025661"/>
    </source>
</evidence>
<feature type="domain" description="MID" evidence="15">
    <location>
        <begin position="1022"/>
        <end position="1189"/>
    </location>
</feature>
<dbReference type="EMBL" id="NPIC01000003">
    <property type="protein sequence ID" value="RDL37078.1"/>
    <property type="molecule type" value="Genomic_DNA"/>
</dbReference>
<feature type="compositionally biased region" description="Polar residues" evidence="12">
    <location>
        <begin position="153"/>
        <end position="165"/>
    </location>
</feature>
<evidence type="ECO:0000256" key="10">
    <source>
        <dbReference type="ARBA" id="ARBA00032008"/>
    </source>
</evidence>
<keyword evidence="7 11" id="KW-0804">Transcription</keyword>
<dbReference type="Pfam" id="PF18296">
    <property type="entry name" value="MID_MedPIWI"/>
    <property type="match status" value="1"/>
</dbReference>
<dbReference type="PANTHER" id="PTHR48249">
    <property type="entry name" value="MEDIATOR OF RNA POLYMERASE II TRANSCRIPTION SUBUNIT 13"/>
    <property type="match status" value="1"/>
</dbReference>
<dbReference type="InterPro" id="IPR021643">
    <property type="entry name" value="Mediator_Med13_N"/>
</dbReference>
<dbReference type="RefSeq" id="XP_031869734.1">
    <property type="nucleotide sequence ID" value="XM_032013134.1"/>
</dbReference>
<feature type="domain" description="Mediator complex subunit Med13 C-terminal" evidence="13">
    <location>
        <begin position="1198"/>
        <end position="1505"/>
    </location>
</feature>
<dbReference type="STRING" id="2656787.A0A370TNI3"/>
<feature type="compositionally biased region" description="Pro residues" evidence="12">
    <location>
        <begin position="963"/>
        <end position="975"/>
    </location>
</feature>
<feature type="region of interest" description="Disordered" evidence="12">
    <location>
        <begin position="959"/>
        <end position="991"/>
    </location>
</feature>
<dbReference type="PANTHER" id="PTHR48249:SF3">
    <property type="entry name" value="MEDIATOR OF RNA POLYMERASE II TRANSCRIPTION SUBUNIT 13"/>
    <property type="match status" value="1"/>
</dbReference>
<dbReference type="Pfam" id="PF06333">
    <property type="entry name" value="Med13_C"/>
    <property type="match status" value="1"/>
</dbReference>
<keyword evidence="17" id="KW-1185">Reference proteome</keyword>
<comment type="subcellular location">
    <subcellularLocation>
        <location evidence="1 11">Nucleus</location>
    </subcellularLocation>
</comment>